<dbReference type="AlphaFoldDB" id="A0A918WTI3"/>
<reference evidence="1" key="2">
    <citation type="submission" date="2020-09" db="EMBL/GenBank/DDBJ databases">
        <authorList>
            <person name="Sun Q."/>
            <person name="Ohkuma M."/>
        </authorList>
    </citation>
    <scope>NUCLEOTIDE SEQUENCE</scope>
    <source>
        <strain evidence="1">JCM 4637</strain>
    </source>
</reference>
<dbReference type="RefSeq" id="WP_189822135.1">
    <property type="nucleotide sequence ID" value="NZ_BMVC01000002.1"/>
</dbReference>
<organism evidence="1 2">
    <name type="scientific">Streptomyces finlayi</name>
    <dbReference type="NCBI Taxonomy" id="67296"/>
    <lineage>
        <taxon>Bacteria</taxon>
        <taxon>Bacillati</taxon>
        <taxon>Actinomycetota</taxon>
        <taxon>Actinomycetes</taxon>
        <taxon>Kitasatosporales</taxon>
        <taxon>Streptomycetaceae</taxon>
        <taxon>Streptomyces</taxon>
    </lineage>
</organism>
<gene>
    <name evidence="1" type="ORF">GCM10010334_08970</name>
</gene>
<dbReference type="EMBL" id="BMVC01000002">
    <property type="protein sequence ID" value="GHC81571.1"/>
    <property type="molecule type" value="Genomic_DNA"/>
</dbReference>
<name>A0A918WTI3_9ACTN</name>
<accession>A0A918WTI3</accession>
<sequence>MNTAKHTSHQVLITGPAGAPPETAAIRFMALLPAGWQAEPVEFLANAARLRLTAPAAATAEEFARTANEILAQQGLRDWSLSKS</sequence>
<proteinExistence type="predicted"/>
<comment type="caution">
    <text evidence="1">The sequence shown here is derived from an EMBL/GenBank/DDBJ whole genome shotgun (WGS) entry which is preliminary data.</text>
</comment>
<evidence type="ECO:0000313" key="2">
    <source>
        <dbReference type="Proteomes" id="UP000638353"/>
    </source>
</evidence>
<protein>
    <submittedName>
        <fullName evidence="1">Uncharacterized protein</fullName>
    </submittedName>
</protein>
<dbReference type="Proteomes" id="UP000638353">
    <property type="component" value="Unassembled WGS sequence"/>
</dbReference>
<evidence type="ECO:0000313" key="1">
    <source>
        <dbReference type="EMBL" id="GHC81571.1"/>
    </source>
</evidence>
<reference evidence="1" key="1">
    <citation type="journal article" date="2014" name="Int. J. Syst. Evol. Microbiol.">
        <title>Complete genome sequence of Corynebacterium casei LMG S-19264T (=DSM 44701T), isolated from a smear-ripened cheese.</title>
        <authorList>
            <consortium name="US DOE Joint Genome Institute (JGI-PGF)"/>
            <person name="Walter F."/>
            <person name="Albersmeier A."/>
            <person name="Kalinowski J."/>
            <person name="Ruckert C."/>
        </authorList>
    </citation>
    <scope>NUCLEOTIDE SEQUENCE</scope>
    <source>
        <strain evidence="1">JCM 4637</strain>
    </source>
</reference>